<name>A0A4C1WHV3_EUMVA</name>
<evidence type="ECO:0000313" key="1">
    <source>
        <dbReference type="EMBL" id="GBP50102.1"/>
    </source>
</evidence>
<dbReference type="EMBL" id="BGZK01000558">
    <property type="protein sequence ID" value="GBP50102.1"/>
    <property type="molecule type" value="Genomic_DNA"/>
</dbReference>
<protein>
    <submittedName>
        <fullName evidence="1">Uncharacterized protein</fullName>
    </submittedName>
</protein>
<proteinExistence type="predicted"/>
<accession>A0A4C1WHV3</accession>
<sequence>MINNSETKPTRSLRSLRWPARRERRCLRASREVQLYEIPCRAAHSRGRLPTERLLLQSGCEFCAAMKLRMKICTGWLHNEQLLNKTVQESSVERSQRLASQNFRTLANRQRESSADRSQRLASQNAELWLTAIGNPVLNVLNVWPHRIPELWLTVIGNQALNDPND</sequence>
<reference evidence="1 2" key="1">
    <citation type="journal article" date="2019" name="Commun. Biol.">
        <title>The bagworm genome reveals a unique fibroin gene that provides high tensile strength.</title>
        <authorList>
            <person name="Kono N."/>
            <person name="Nakamura H."/>
            <person name="Ohtoshi R."/>
            <person name="Tomita M."/>
            <person name="Numata K."/>
            <person name="Arakawa K."/>
        </authorList>
    </citation>
    <scope>NUCLEOTIDE SEQUENCE [LARGE SCALE GENOMIC DNA]</scope>
</reference>
<keyword evidence="2" id="KW-1185">Reference proteome</keyword>
<dbReference type="OrthoDB" id="10051381at2759"/>
<comment type="caution">
    <text evidence="1">The sequence shown here is derived from an EMBL/GenBank/DDBJ whole genome shotgun (WGS) entry which is preliminary data.</text>
</comment>
<dbReference type="AlphaFoldDB" id="A0A4C1WHV3"/>
<gene>
    <name evidence="1" type="ORF">EVAR_17363_1</name>
</gene>
<evidence type="ECO:0000313" key="2">
    <source>
        <dbReference type="Proteomes" id="UP000299102"/>
    </source>
</evidence>
<organism evidence="1 2">
    <name type="scientific">Eumeta variegata</name>
    <name type="common">Bagworm moth</name>
    <name type="synonym">Eumeta japonica</name>
    <dbReference type="NCBI Taxonomy" id="151549"/>
    <lineage>
        <taxon>Eukaryota</taxon>
        <taxon>Metazoa</taxon>
        <taxon>Ecdysozoa</taxon>
        <taxon>Arthropoda</taxon>
        <taxon>Hexapoda</taxon>
        <taxon>Insecta</taxon>
        <taxon>Pterygota</taxon>
        <taxon>Neoptera</taxon>
        <taxon>Endopterygota</taxon>
        <taxon>Lepidoptera</taxon>
        <taxon>Glossata</taxon>
        <taxon>Ditrysia</taxon>
        <taxon>Tineoidea</taxon>
        <taxon>Psychidae</taxon>
        <taxon>Oiketicinae</taxon>
        <taxon>Eumeta</taxon>
    </lineage>
</organism>
<dbReference type="Proteomes" id="UP000299102">
    <property type="component" value="Unassembled WGS sequence"/>
</dbReference>